<dbReference type="RefSeq" id="XP_067524794.1">
    <property type="nucleotide sequence ID" value="XM_067668693.1"/>
</dbReference>
<keyword evidence="2" id="KW-1185">Reference proteome</keyword>
<accession>I1CLR8</accession>
<proteinExistence type="predicted"/>
<reference evidence="1 2" key="1">
    <citation type="journal article" date="2009" name="PLoS Genet.">
        <title>Genomic analysis of the basal lineage fungus Rhizopus oryzae reveals a whole-genome duplication.</title>
        <authorList>
            <person name="Ma L.-J."/>
            <person name="Ibrahim A.S."/>
            <person name="Skory C."/>
            <person name="Grabherr M.G."/>
            <person name="Burger G."/>
            <person name="Butler M."/>
            <person name="Elias M."/>
            <person name="Idnurm A."/>
            <person name="Lang B.F."/>
            <person name="Sone T."/>
            <person name="Abe A."/>
            <person name="Calvo S.E."/>
            <person name="Corrochano L.M."/>
            <person name="Engels R."/>
            <person name="Fu J."/>
            <person name="Hansberg W."/>
            <person name="Kim J.-M."/>
            <person name="Kodira C.D."/>
            <person name="Koehrsen M.J."/>
            <person name="Liu B."/>
            <person name="Miranda-Saavedra D."/>
            <person name="O'Leary S."/>
            <person name="Ortiz-Castellanos L."/>
            <person name="Poulter R."/>
            <person name="Rodriguez-Romero J."/>
            <person name="Ruiz-Herrera J."/>
            <person name="Shen Y.-Q."/>
            <person name="Zeng Q."/>
            <person name="Galagan J."/>
            <person name="Birren B.W."/>
            <person name="Cuomo C.A."/>
            <person name="Wickes B.L."/>
        </authorList>
    </citation>
    <scope>NUCLEOTIDE SEQUENCE [LARGE SCALE GENOMIC DNA]</scope>
    <source>
        <strain evidence="2">RA 99-880 / ATCC MYA-4621 / FGSC 9543 / NRRL 43880</strain>
    </source>
</reference>
<dbReference type="VEuPathDB" id="FungiDB:RO3G_14109"/>
<dbReference type="AlphaFoldDB" id="I1CLR8"/>
<organism evidence="1 2">
    <name type="scientific">Rhizopus delemar (strain RA 99-880 / ATCC MYA-4621 / FGSC 9543 / NRRL 43880)</name>
    <name type="common">Mucormycosis agent</name>
    <name type="synonym">Rhizopus arrhizus var. delemar</name>
    <dbReference type="NCBI Taxonomy" id="246409"/>
    <lineage>
        <taxon>Eukaryota</taxon>
        <taxon>Fungi</taxon>
        <taxon>Fungi incertae sedis</taxon>
        <taxon>Mucoromycota</taxon>
        <taxon>Mucoromycotina</taxon>
        <taxon>Mucoromycetes</taxon>
        <taxon>Mucorales</taxon>
        <taxon>Mucorineae</taxon>
        <taxon>Rhizopodaceae</taxon>
        <taxon>Rhizopus</taxon>
    </lineage>
</organism>
<sequence>MYLLKRHINVEVEVLSRMETLLSQAPILVLADTSVNNNISGSVSSQDVEHSILKRNIRLELNSFDISKEALMQSVTMTFLTMSIKKFKEGLKEA</sequence>
<dbReference type="GeneID" id="93621074"/>
<name>I1CLR8_RHIO9</name>
<protein>
    <submittedName>
        <fullName evidence="1">Uncharacterized protein</fullName>
    </submittedName>
</protein>
<dbReference type="Proteomes" id="UP000009138">
    <property type="component" value="Unassembled WGS sequence"/>
</dbReference>
<dbReference type="EMBL" id="CH476744">
    <property type="protein sequence ID" value="EIE89398.1"/>
    <property type="molecule type" value="Genomic_DNA"/>
</dbReference>
<dbReference type="InParanoid" id="I1CLR8"/>
<evidence type="ECO:0000313" key="2">
    <source>
        <dbReference type="Proteomes" id="UP000009138"/>
    </source>
</evidence>
<gene>
    <name evidence="1" type="ORF">RO3G_14109</name>
</gene>
<evidence type="ECO:0000313" key="1">
    <source>
        <dbReference type="EMBL" id="EIE89398.1"/>
    </source>
</evidence>